<evidence type="ECO:0000313" key="3">
    <source>
        <dbReference type="EMBL" id="CAF1304189.1"/>
    </source>
</evidence>
<proteinExistence type="predicted"/>
<feature type="compositionally biased region" description="Low complexity" evidence="2">
    <location>
        <begin position="66"/>
        <end position="106"/>
    </location>
</feature>
<sequence>TKRQLQYEDEDQFNDEMHEFDPEFETPNKKRKQHQNNNNNNQNQNNQHAATTFIFTNTLRSRDIRNTNQRPPQNRSNNNQRNGQQQQLQGRNNNNLGNEQQQQQGRMSRFALDYAANSHFQSFKIECNPKITDPKQATKFIQELTNSIKPEFLKQNPMYSRAVQFDLWWLDKNNDLEIIIKSTELYVYLCKPDRFPKKIMNIELKSSPPKHLPPQHTAILKWLSNTVSIEDLKFNSIFSIEEMTGTVTNRTRHVKIELLDKKEYDDLLNGGQLNVQGDHVSTDFRYPVIQDFRRQLIDELRKHPERLPPDTQLFIPSDFRQQNDRTKSIQSLKSTAPVLVPLPADRNNLAAYPPLQSSTAPNFPQTTSIVTSNFSETIKSFRDELNQIKTKYEEEQKRIKEKYKDYLLSMNQGLLVIQQEIQTQKEMITSLSNAVDQTLFSTCEKTTSIICNVLKKIKKAINANELDGEIELVTQHLSLINTSAASYLKNRLSLESLSTKQNESLTQLLNTLFVLPND</sequence>
<comment type="caution">
    <text evidence="4">The sequence shown here is derived from an EMBL/GenBank/DDBJ whole genome shotgun (WGS) entry which is preliminary data.</text>
</comment>
<gene>
    <name evidence="3" type="ORF">OVA965_LOCUS28678</name>
    <name evidence="4" type="ORF">TMI583_LOCUS29435</name>
</gene>
<accession>A0A8S2QK19</accession>
<dbReference type="AlphaFoldDB" id="A0A8S2QK19"/>
<feature type="compositionally biased region" description="Low complexity" evidence="2">
    <location>
        <begin position="35"/>
        <end position="48"/>
    </location>
</feature>
<evidence type="ECO:0000256" key="1">
    <source>
        <dbReference type="SAM" id="Coils"/>
    </source>
</evidence>
<keyword evidence="1" id="KW-0175">Coiled coil</keyword>
<evidence type="ECO:0000313" key="5">
    <source>
        <dbReference type="Proteomes" id="UP000682733"/>
    </source>
</evidence>
<feature type="coiled-coil region" evidence="1">
    <location>
        <begin position="378"/>
        <end position="405"/>
    </location>
</feature>
<organism evidence="4 5">
    <name type="scientific">Didymodactylos carnosus</name>
    <dbReference type="NCBI Taxonomy" id="1234261"/>
    <lineage>
        <taxon>Eukaryota</taxon>
        <taxon>Metazoa</taxon>
        <taxon>Spiralia</taxon>
        <taxon>Gnathifera</taxon>
        <taxon>Rotifera</taxon>
        <taxon>Eurotatoria</taxon>
        <taxon>Bdelloidea</taxon>
        <taxon>Philodinida</taxon>
        <taxon>Philodinidae</taxon>
        <taxon>Didymodactylos</taxon>
    </lineage>
</organism>
<reference evidence="4" key="1">
    <citation type="submission" date="2021-02" db="EMBL/GenBank/DDBJ databases">
        <authorList>
            <person name="Nowell W R."/>
        </authorList>
    </citation>
    <scope>NUCLEOTIDE SEQUENCE</scope>
</reference>
<feature type="compositionally biased region" description="Polar residues" evidence="2">
    <location>
        <begin position="49"/>
        <end position="59"/>
    </location>
</feature>
<protein>
    <submittedName>
        <fullName evidence="4">Uncharacterized protein</fullName>
    </submittedName>
</protein>
<dbReference type="EMBL" id="CAJOBA010041277">
    <property type="protein sequence ID" value="CAF4110955.1"/>
    <property type="molecule type" value="Genomic_DNA"/>
</dbReference>
<dbReference type="Proteomes" id="UP000682733">
    <property type="component" value="Unassembled WGS sequence"/>
</dbReference>
<dbReference type="Proteomes" id="UP000677228">
    <property type="component" value="Unassembled WGS sequence"/>
</dbReference>
<name>A0A8S2QK19_9BILA</name>
<feature type="region of interest" description="Disordered" evidence="2">
    <location>
        <begin position="1"/>
        <end position="106"/>
    </location>
</feature>
<evidence type="ECO:0000313" key="4">
    <source>
        <dbReference type="EMBL" id="CAF4110955.1"/>
    </source>
</evidence>
<evidence type="ECO:0000256" key="2">
    <source>
        <dbReference type="SAM" id="MobiDB-lite"/>
    </source>
</evidence>
<feature type="non-terminal residue" evidence="4">
    <location>
        <position position="1"/>
    </location>
</feature>
<dbReference type="EMBL" id="CAJNOK010019695">
    <property type="protein sequence ID" value="CAF1304189.1"/>
    <property type="molecule type" value="Genomic_DNA"/>
</dbReference>